<dbReference type="InterPro" id="IPR000794">
    <property type="entry name" value="Beta-ketoacyl_synthase"/>
</dbReference>
<dbReference type="PANTHER" id="PTHR11712:SF352">
    <property type="entry name" value="3-OXOACYL-[ACYL-CARRIER-PROTEIN] SYNTHASE"/>
    <property type="match status" value="1"/>
</dbReference>
<dbReference type="Gene3D" id="3.40.47.10">
    <property type="match status" value="1"/>
</dbReference>
<dbReference type="InterPro" id="IPR016039">
    <property type="entry name" value="Thiolase-like"/>
</dbReference>
<sequence>MLCGGTDELHPLTVGTFDIIEAASTSGADDPTSASRPFDVNRDGIVCSEGAGILLLENYEHAKERGSEILAEITGFSSLCDSSNMASPSADAINLCMKDALKDAGIAES</sequence>
<evidence type="ECO:0000256" key="4">
    <source>
        <dbReference type="ARBA" id="ARBA00022475"/>
    </source>
</evidence>
<gene>
    <name evidence="14" type="ORF">ADUPG1_004039</name>
</gene>
<evidence type="ECO:0000256" key="1">
    <source>
        <dbReference type="ARBA" id="ARBA00004533"/>
    </source>
</evidence>
<dbReference type="EMBL" id="BQXS01005757">
    <property type="protein sequence ID" value="GKT14511.1"/>
    <property type="molecule type" value="Genomic_DNA"/>
</dbReference>
<evidence type="ECO:0000256" key="2">
    <source>
        <dbReference type="ARBA" id="ARBA00013191"/>
    </source>
</evidence>
<proteinExistence type="predicted"/>
<dbReference type="Proteomes" id="UP001057375">
    <property type="component" value="Unassembled WGS sequence"/>
</dbReference>
<evidence type="ECO:0000256" key="9">
    <source>
        <dbReference type="ARBA" id="ARBA00023136"/>
    </source>
</evidence>
<dbReference type="PROSITE" id="PS52004">
    <property type="entry name" value="KS3_2"/>
    <property type="match status" value="1"/>
</dbReference>
<keyword evidence="15" id="KW-1185">Reference proteome</keyword>
<evidence type="ECO:0000313" key="15">
    <source>
        <dbReference type="Proteomes" id="UP001057375"/>
    </source>
</evidence>
<dbReference type="EC" id="2.3.1.41" evidence="2"/>
<dbReference type="Pfam" id="PF00109">
    <property type="entry name" value="ketoacyl-synt"/>
    <property type="match status" value="1"/>
</dbReference>
<organism evidence="14 15">
    <name type="scientific">Aduncisulcus paluster</name>
    <dbReference type="NCBI Taxonomy" id="2918883"/>
    <lineage>
        <taxon>Eukaryota</taxon>
        <taxon>Metamonada</taxon>
        <taxon>Carpediemonas-like organisms</taxon>
        <taxon>Aduncisulcus</taxon>
    </lineage>
</organism>
<evidence type="ECO:0000259" key="13">
    <source>
        <dbReference type="PROSITE" id="PS52004"/>
    </source>
</evidence>
<comment type="caution">
    <text evidence="14">The sequence shown here is derived from an EMBL/GenBank/DDBJ whole genome shotgun (WGS) entry which is preliminary data.</text>
</comment>
<dbReference type="SUPFAM" id="SSF53901">
    <property type="entry name" value="Thiolase-like"/>
    <property type="match status" value="1"/>
</dbReference>
<keyword evidence="5" id="KW-0997">Cell inner membrane</keyword>
<name>A0ABQ5JUK0_9EUKA</name>
<keyword evidence="8" id="KW-1133">Transmembrane helix</keyword>
<feature type="domain" description="Ketosynthase family 3 (KS3)" evidence="13">
    <location>
        <begin position="1"/>
        <end position="109"/>
    </location>
</feature>
<comment type="function">
    <text evidence="10">Proposed to synthesize NOD factor fatty acyl chain. Involved in the synthesis of a highly unsaturated fatty acid moiety, which forms part of a lipo-oligosaccharide that is responsible for host specificity.</text>
</comment>
<dbReference type="InterPro" id="IPR020841">
    <property type="entry name" value="PKS_Beta-ketoAc_synthase_dom"/>
</dbReference>
<evidence type="ECO:0000256" key="12">
    <source>
        <dbReference type="ARBA" id="ARBA00041756"/>
    </source>
</evidence>
<protein>
    <recommendedName>
        <fullName evidence="11">Nodulation protein E</fullName>
        <ecNumber evidence="2">2.3.1.41</ecNumber>
    </recommendedName>
    <alternativeName>
        <fullName evidence="12">Host-specificity of nodulation protein B</fullName>
    </alternativeName>
</protein>
<reference evidence="14" key="1">
    <citation type="submission" date="2022-03" db="EMBL/GenBank/DDBJ databases">
        <title>Draft genome sequence of Aduncisulcus paluster, a free-living microaerophilic Fornicata.</title>
        <authorList>
            <person name="Yuyama I."/>
            <person name="Kume K."/>
            <person name="Tamura T."/>
            <person name="Inagaki Y."/>
            <person name="Hashimoto T."/>
        </authorList>
    </citation>
    <scope>NUCLEOTIDE SEQUENCE</scope>
    <source>
        <strain evidence="14">NY0171</strain>
    </source>
</reference>
<dbReference type="InterPro" id="IPR014030">
    <property type="entry name" value="Ketoacyl_synth_N"/>
</dbReference>
<evidence type="ECO:0000313" key="14">
    <source>
        <dbReference type="EMBL" id="GKT14511.1"/>
    </source>
</evidence>
<keyword evidence="6" id="KW-0808">Transferase</keyword>
<evidence type="ECO:0000256" key="7">
    <source>
        <dbReference type="ARBA" id="ARBA00022692"/>
    </source>
</evidence>
<comment type="subcellular location">
    <subcellularLocation>
        <location evidence="1">Cell inner membrane</location>
    </subcellularLocation>
</comment>
<evidence type="ECO:0000256" key="8">
    <source>
        <dbReference type="ARBA" id="ARBA00022989"/>
    </source>
</evidence>
<dbReference type="PANTHER" id="PTHR11712">
    <property type="entry name" value="POLYKETIDE SYNTHASE-RELATED"/>
    <property type="match status" value="1"/>
</dbReference>
<keyword evidence="3" id="KW-0536">Nodulation</keyword>
<evidence type="ECO:0000256" key="3">
    <source>
        <dbReference type="ARBA" id="ARBA00022458"/>
    </source>
</evidence>
<keyword evidence="4" id="KW-1003">Cell membrane</keyword>
<evidence type="ECO:0000256" key="5">
    <source>
        <dbReference type="ARBA" id="ARBA00022519"/>
    </source>
</evidence>
<keyword evidence="7" id="KW-0812">Transmembrane</keyword>
<evidence type="ECO:0000256" key="11">
    <source>
        <dbReference type="ARBA" id="ARBA00039445"/>
    </source>
</evidence>
<evidence type="ECO:0000256" key="10">
    <source>
        <dbReference type="ARBA" id="ARBA00037576"/>
    </source>
</evidence>
<accession>A0ABQ5JUK0</accession>
<keyword evidence="9" id="KW-0472">Membrane</keyword>
<evidence type="ECO:0000256" key="6">
    <source>
        <dbReference type="ARBA" id="ARBA00022679"/>
    </source>
</evidence>
<feature type="non-terminal residue" evidence="14">
    <location>
        <position position="109"/>
    </location>
</feature>